<keyword evidence="4" id="KW-0503">Monooxygenase</keyword>
<keyword evidence="4" id="KW-0560">Oxidoreductase</keyword>
<dbReference type="Pfam" id="PF00067">
    <property type="entry name" value="p450"/>
    <property type="match status" value="1"/>
</dbReference>
<dbReference type="PANTHER" id="PTHR24300">
    <property type="entry name" value="CYTOCHROME P450 508A4-RELATED"/>
    <property type="match status" value="1"/>
</dbReference>
<dbReference type="GO" id="GO:0020037">
    <property type="term" value="F:heme binding"/>
    <property type="evidence" value="ECO:0007669"/>
    <property type="project" value="InterPro"/>
</dbReference>
<keyword evidence="5" id="KW-0472">Membrane</keyword>
<dbReference type="PRINTS" id="PR00463">
    <property type="entry name" value="EP450I"/>
</dbReference>
<organism evidence="6 7">
    <name type="scientific">Ditylenchus dipsaci</name>
    <dbReference type="NCBI Taxonomy" id="166011"/>
    <lineage>
        <taxon>Eukaryota</taxon>
        <taxon>Metazoa</taxon>
        <taxon>Ecdysozoa</taxon>
        <taxon>Nematoda</taxon>
        <taxon>Chromadorea</taxon>
        <taxon>Rhabditida</taxon>
        <taxon>Tylenchina</taxon>
        <taxon>Tylenchomorpha</taxon>
        <taxon>Sphaerularioidea</taxon>
        <taxon>Anguinidae</taxon>
        <taxon>Anguininae</taxon>
        <taxon>Ditylenchus</taxon>
    </lineage>
</organism>
<dbReference type="Proteomes" id="UP000887574">
    <property type="component" value="Unplaced"/>
</dbReference>
<dbReference type="GO" id="GO:0016712">
    <property type="term" value="F:oxidoreductase activity, acting on paired donors, with incorporation or reduction of molecular oxygen, reduced flavin or flavoprotein as one donor, and incorporation of one atom of oxygen"/>
    <property type="evidence" value="ECO:0007669"/>
    <property type="project" value="TreeGrafter"/>
</dbReference>
<dbReference type="GO" id="GO:0005737">
    <property type="term" value="C:cytoplasm"/>
    <property type="evidence" value="ECO:0007669"/>
    <property type="project" value="TreeGrafter"/>
</dbReference>
<evidence type="ECO:0000256" key="1">
    <source>
        <dbReference type="ARBA" id="ARBA00010617"/>
    </source>
</evidence>
<keyword evidence="6" id="KW-1185">Reference proteome</keyword>
<comment type="similarity">
    <text evidence="1">Belongs to the cytochrome P450 family.</text>
</comment>
<dbReference type="SUPFAM" id="SSF48264">
    <property type="entry name" value="Cytochrome P450"/>
    <property type="match status" value="1"/>
</dbReference>
<accession>A0A915CM23</accession>
<dbReference type="GO" id="GO:0006805">
    <property type="term" value="P:xenobiotic metabolic process"/>
    <property type="evidence" value="ECO:0007669"/>
    <property type="project" value="TreeGrafter"/>
</dbReference>
<dbReference type="GO" id="GO:0005506">
    <property type="term" value="F:iron ion binding"/>
    <property type="evidence" value="ECO:0007669"/>
    <property type="project" value="InterPro"/>
</dbReference>
<dbReference type="InterPro" id="IPR036396">
    <property type="entry name" value="Cyt_P450_sf"/>
</dbReference>
<evidence type="ECO:0000256" key="3">
    <source>
        <dbReference type="ARBA" id="ARBA00023004"/>
    </source>
</evidence>
<dbReference type="InterPro" id="IPR050182">
    <property type="entry name" value="Cytochrome_P450_fam2"/>
</dbReference>
<dbReference type="WBParaSite" id="jg10077">
    <property type="protein sequence ID" value="jg10077"/>
    <property type="gene ID" value="jg10077"/>
</dbReference>
<feature type="transmembrane region" description="Helical" evidence="5">
    <location>
        <begin position="70"/>
        <end position="95"/>
    </location>
</feature>
<dbReference type="PANTHER" id="PTHR24300:SF375">
    <property type="entry name" value="CYTOCHROME P450 FAMILY"/>
    <property type="match status" value="1"/>
</dbReference>
<dbReference type="GO" id="GO:0006082">
    <property type="term" value="P:organic acid metabolic process"/>
    <property type="evidence" value="ECO:0007669"/>
    <property type="project" value="TreeGrafter"/>
</dbReference>
<dbReference type="InterPro" id="IPR002401">
    <property type="entry name" value="Cyt_P450_E_grp-I"/>
</dbReference>
<evidence type="ECO:0000313" key="7">
    <source>
        <dbReference type="WBParaSite" id="jg10077"/>
    </source>
</evidence>
<keyword evidence="2" id="KW-0479">Metal-binding</keyword>
<keyword evidence="3" id="KW-0408">Iron</keyword>
<evidence type="ECO:0000256" key="2">
    <source>
        <dbReference type="ARBA" id="ARBA00022723"/>
    </source>
</evidence>
<proteinExistence type="inferred from homology"/>
<sequence length="283" mass="33008">MVEVDTIIETINNDLCNTTKLKNKPLHLFPLIDVAIGSIINQIVFGYRFIGETRKEFYELKAVMDEQTHMFTHPICVVLFAMPCLRYLPVFSHYFNRVKQRRRRKEAEKSSFKEDDTYFVDAFLHEIEIRKSLSGNTDEEDKLFNHESLRGLCHDLFNAGQETTANTLNFVILYMIVYPEKQTKMQEELDRIMGDNEGGTRRVSLADKSKLPYTNAVINETQRFCNLVPLNLIHRTTKDVECAGFKLPKGTRITPMISTVLYDQKIFPNLRHLFLNASWRMVN</sequence>
<evidence type="ECO:0000256" key="5">
    <source>
        <dbReference type="SAM" id="Phobius"/>
    </source>
</evidence>
<dbReference type="PRINTS" id="PR00385">
    <property type="entry name" value="P450"/>
</dbReference>
<feature type="transmembrane region" description="Helical" evidence="5">
    <location>
        <begin position="28"/>
        <end position="50"/>
    </location>
</feature>
<keyword evidence="5" id="KW-0812">Transmembrane</keyword>
<reference evidence="7" key="1">
    <citation type="submission" date="2022-11" db="UniProtKB">
        <authorList>
            <consortium name="WormBaseParasite"/>
        </authorList>
    </citation>
    <scope>IDENTIFICATION</scope>
</reference>
<dbReference type="AlphaFoldDB" id="A0A915CM23"/>
<keyword evidence="5" id="KW-1133">Transmembrane helix</keyword>
<evidence type="ECO:0000313" key="6">
    <source>
        <dbReference type="Proteomes" id="UP000887574"/>
    </source>
</evidence>
<name>A0A915CM23_9BILA</name>
<protein>
    <submittedName>
        <fullName evidence="7">Cytochrome P450</fullName>
    </submittedName>
</protein>
<dbReference type="InterPro" id="IPR001128">
    <property type="entry name" value="Cyt_P450"/>
</dbReference>
<dbReference type="Gene3D" id="1.10.630.10">
    <property type="entry name" value="Cytochrome P450"/>
    <property type="match status" value="1"/>
</dbReference>
<evidence type="ECO:0000256" key="4">
    <source>
        <dbReference type="ARBA" id="ARBA00023033"/>
    </source>
</evidence>